<accession>A0ABU2DUJ2</accession>
<keyword evidence="3" id="KW-1185">Reference proteome</keyword>
<evidence type="ECO:0000313" key="2">
    <source>
        <dbReference type="EMBL" id="MDR8020172.1"/>
    </source>
</evidence>
<feature type="domain" description="ABM" evidence="1">
    <location>
        <begin position="5"/>
        <end position="95"/>
    </location>
</feature>
<reference evidence="2 3" key="1">
    <citation type="submission" date="2023-09" db="EMBL/GenBank/DDBJ databases">
        <title>Description of three actinobacteria isolated from air of manufacturing shop in a pharmaceutical factory.</title>
        <authorList>
            <person name="Zhang D.-F."/>
        </authorList>
    </citation>
    <scope>NUCLEOTIDE SEQUENCE [LARGE SCALE GENOMIC DNA]</scope>
    <source>
        <strain evidence="2 3">LY-0111</strain>
    </source>
</reference>
<evidence type="ECO:0000259" key="1">
    <source>
        <dbReference type="PROSITE" id="PS51725"/>
    </source>
</evidence>
<comment type="caution">
    <text evidence="2">The sequence shown here is derived from an EMBL/GenBank/DDBJ whole genome shotgun (WGS) entry which is preliminary data.</text>
</comment>
<dbReference type="PROSITE" id="PS51725">
    <property type="entry name" value="ABM"/>
    <property type="match status" value="1"/>
</dbReference>
<keyword evidence="2" id="KW-0503">Monooxygenase</keyword>
<keyword evidence="2" id="KW-0560">Oxidoreductase</keyword>
<sequence>MSGPVTFVNVIDVNPGKQQEVIDLLIEGTEKVISKRPGFISVTLLASLEKNRVINIARWESGAAVKATQADPAAADYAARTASLAQATPGLYTLVGELTG</sequence>
<dbReference type="RefSeq" id="WP_310549152.1">
    <property type="nucleotide sequence ID" value="NZ_JAVKGR010000017.1"/>
</dbReference>
<dbReference type="SUPFAM" id="SSF54909">
    <property type="entry name" value="Dimeric alpha+beta barrel"/>
    <property type="match status" value="1"/>
</dbReference>
<dbReference type="Proteomes" id="UP001251870">
    <property type="component" value="Unassembled WGS sequence"/>
</dbReference>
<organism evidence="2 3">
    <name type="scientific">Nesterenkonia aerolata</name>
    <dbReference type="NCBI Taxonomy" id="3074079"/>
    <lineage>
        <taxon>Bacteria</taxon>
        <taxon>Bacillati</taxon>
        <taxon>Actinomycetota</taxon>
        <taxon>Actinomycetes</taxon>
        <taxon>Micrococcales</taxon>
        <taxon>Micrococcaceae</taxon>
        <taxon>Nesterenkonia</taxon>
    </lineage>
</organism>
<dbReference type="EMBL" id="JAVKGR010000017">
    <property type="protein sequence ID" value="MDR8020172.1"/>
    <property type="molecule type" value="Genomic_DNA"/>
</dbReference>
<dbReference type="Pfam" id="PF03992">
    <property type="entry name" value="ABM"/>
    <property type="match status" value="1"/>
</dbReference>
<dbReference type="GO" id="GO:0004497">
    <property type="term" value="F:monooxygenase activity"/>
    <property type="evidence" value="ECO:0007669"/>
    <property type="project" value="UniProtKB-KW"/>
</dbReference>
<protein>
    <submittedName>
        <fullName evidence="2">Antibiotic biosynthesis monooxygenase</fullName>
    </submittedName>
</protein>
<dbReference type="InterPro" id="IPR007138">
    <property type="entry name" value="ABM_dom"/>
</dbReference>
<name>A0ABU2DUJ2_9MICC</name>
<proteinExistence type="predicted"/>
<dbReference type="InterPro" id="IPR011008">
    <property type="entry name" value="Dimeric_a/b-barrel"/>
</dbReference>
<gene>
    <name evidence="2" type="ORF">RIL96_11410</name>
</gene>
<dbReference type="Gene3D" id="3.30.70.100">
    <property type="match status" value="1"/>
</dbReference>
<evidence type="ECO:0000313" key="3">
    <source>
        <dbReference type="Proteomes" id="UP001251870"/>
    </source>
</evidence>